<dbReference type="RefSeq" id="WP_133495186.1">
    <property type="nucleotide sequence ID" value="NZ_BMLU01000004.1"/>
</dbReference>
<dbReference type="EMBL" id="SNWD01000004">
    <property type="protein sequence ID" value="TDN83633.1"/>
    <property type="molecule type" value="Genomic_DNA"/>
</dbReference>
<evidence type="ECO:0000313" key="4">
    <source>
        <dbReference type="EMBL" id="TDN83633.1"/>
    </source>
</evidence>
<protein>
    <recommendedName>
        <fullName evidence="3">N-acetyltransferase domain-containing protein</fullName>
    </recommendedName>
</protein>
<dbReference type="InterPro" id="IPR000182">
    <property type="entry name" value="GNAT_dom"/>
</dbReference>
<evidence type="ECO:0000313" key="5">
    <source>
        <dbReference type="Proteomes" id="UP000295493"/>
    </source>
</evidence>
<reference evidence="4 5" key="1">
    <citation type="submission" date="2019-03" db="EMBL/GenBank/DDBJ databases">
        <title>Genomic Encyclopedia of Type Strains, Phase IV (KMG-IV): sequencing the most valuable type-strain genomes for metagenomic binning, comparative biology and taxonomic classification.</title>
        <authorList>
            <person name="Goeker M."/>
        </authorList>
    </citation>
    <scope>NUCLEOTIDE SEQUENCE [LARGE SCALE GENOMIC DNA]</scope>
    <source>
        <strain evidence="4 5">DSM 25059</strain>
    </source>
</reference>
<evidence type="ECO:0000259" key="3">
    <source>
        <dbReference type="PROSITE" id="PS51186"/>
    </source>
</evidence>
<dbReference type="AlphaFoldDB" id="A0A4R6FPT3"/>
<feature type="domain" description="N-acetyltransferase" evidence="3">
    <location>
        <begin position="3"/>
        <end position="141"/>
    </location>
</feature>
<keyword evidence="1" id="KW-0808">Transferase</keyword>
<dbReference type="OrthoDB" id="1821130at2"/>
<dbReference type="PROSITE" id="PS51186">
    <property type="entry name" value="GNAT"/>
    <property type="match status" value="1"/>
</dbReference>
<dbReference type="NCBIfam" id="NF002959">
    <property type="entry name" value="PRK03624.1"/>
    <property type="match status" value="1"/>
</dbReference>
<dbReference type="InterPro" id="IPR050832">
    <property type="entry name" value="Bact_Acetyltransf"/>
</dbReference>
<dbReference type="Pfam" id="PF00583">
    <property type="entry name" value="Acetyltransf_1"/>
    <property type="match status" value="1"/>
</dbReference>
<dbReference type="GO" id="GO:0016747">
    <property type="term" value="F:acyltransferase activity, transferring groups other than amino-acyl groups"/>
    <property type="evidence" value="ECO:0007669"/>
    <property type="project" value="InterPro"/>
</dbReference>
<name>A0A4R6FPT3_9SPHN</name>
<organism evidence="4 5">
    <name type="scientific">Stakelama pacifica</name>
    <dbReference type="NCBI Taxonomy" id="517720"/>
    <lineage>
        <taxon>Bacteria</taxon>
        <taxon>Pseudomonadati</taxon>
        <taxon>Pseudomonadota</taxon>
        <taxon>Alphaproteobacteria</taxon>
        <taxon>Sphingomonadales</taxon>
        <taxon>Sphingomonadaceae</taxon>
        <taxon>Stakelama</taxon>
    </lineage>
</organism>
<evidence type="ECO:0000256" key="1">
    <source>
        <dbReference type="ARBA" id="ARBA00022679"/>
    </source>
</evidence>
<proteinExistence type="predicted"/>
<dbReference type="SUPFAM" id="SSF55729">
    <property type="entry name" value="Acyl-CoA N-acyltransferases (Nat)"/>
    <property type="match status" value="1"/>
</dbReference>
<dbReference type="Gene3D" id="3.40.630.30">
    <property type="match status" value="1"/>
</dbReference>
<dbReference type="InterPro" id="IPR016181">
    <property type="entry name" value="Acyl_CoA_acyltransferase"/>
</dbReference>
<evidence type="ECO:0000256" key="2">
    <source>
        <dbReference type="ARBA" id="ARBA00023315"/>
    </source>
</evidence>
<accession>A0A4R6FPT3</accession>
<gene>
    <name evidence="4" type="ORF">EV664_104117</name>
</gene>
<dbReference type="Proteomes" id="UP000295493">
    <property type="component" value="Unassembled WGS sequence"/>
</dbReference>
<dbReference type="CDD" id="cd04301">
    <property type="entry name" value="NAT_SF"/>
    <property type="match status" value="1"/>
</dbReference>
<keyword evidence="2" id="KW-0012">Acyltransferase</keyword>
<comment type="caution">
    <text evidence="4">The sequence shown here is derived from an EMBL/GenBank/DDBJ whole genome shotgun (WGS) entry which is preliminary data.</text>
</comment>
<sequence>MLSTIRSYEPDDFDAVDRLWKECFPGAPVRNHAEHAIPAKLWAGDDLFIVAQGEGGGIIGTVMAGYDGHRGWIYAVAVDSRCRRQGIGAALVRAAEERLIALGCMKINLQIHSDNAAVARFYYRIGYALEQRISMGKQIHR</sequence>
<keyword evidence="5" id="KW-1185">Reference proteome</keyword>
<dbReference type="PANTHER" id="PTHR43877">
    <property type="entry name" value="AMINOALKYLPHOSPHONATE N-ACETYLTRANSFERASE-RELATED-RELATED"/>
    <property type="match status" value="1"/>
</dbReference>